<dbReference type="GO" id="GO:0045936">
    <property type="term" value="P:negative regulation of phosphate metabolic process"/>
    <property type="evidence" value="ECO:0007669"/>
    <property type="project" value="InterPro"/>
</dbReference>
<evidence type="ECO:0000313" key="8">
    <source>
        <dbReference type="EMBL" id="MPL64447.1"/>
    </source>
</evidence>
<dbReference type="Gene3D" id="1.20.58.220">
    <property type="entry name" value="Phosphate transport system protein phou homolog 2, domain 2"/>
    <property type="match status" value="1"/>
</dbReference>
<dbReference type="Pfam" id="PF01895">
    <property type="entry name" value="PhoU"/>
    <property type="match status" value="2"/>
</dbReference>
<evidence type="ECO:0000256" key="6">
    <source>
        <dbReference type="ARBA" id="ARBA00022592"/>
    </source>
</evidence>
<accession>A0A644TD91</accession>
<evidence type="ECO:0000256" key="2">
    <source>
        <dbReference type="ARBA" id="ARBA00008107"/>
    </source>
</evidence>
<name>A0A644TD91_9ZZZZ</name>
<evidence type="ECO:0000259" key="7">
    <source>
        <dbReference type="Pfam" id="PF01895"/>
    </source>
</evidence>
<evidence type="ECO:0000256" key="3">
    <source>
        <dbReference type="ARBA" id="ARBA00011738"/>
    </source>
</evidence>
<evidence type="ECO:0000256" key="1">
    <source>
        <dbReference type="ARBA" id="ARBA00004496"/>
    </source>
</evidence>
<dbReference type="GO" id="GO:0005737">
    <property type="term" value="C:cytoplasm"/>
    <property type="evidence" value="ECO:0007669"/>
    <property type="project" value="UniProtKB-SubCell"/>
</dbReference>
<comment type="caution">
    <text evidence="8">The sequence shown here is derived from an EMBL/GenBank/DDBJ whole genome shotgun (WGS) entry which is preliminary data.</text>
</comment>
<dbReference type="NCBIfam" id="TIGR02135">
    <property type="entry name" value="phoU_full"/>
    <property type="match status" value="1"/>
</dbReference>
<gene>
    <name evidence="8" type="primary">phoU_3</name>
    <name evidence="8" type="ORF">SDC9_10101</name>
</gene>
<dbReference type="InterPro" id="IPR038078">
    <property type="entry name" value="PhoU-like_sf"/>
</dbReference>
<keyword evidence="5" id="KW-0963">Cytoplasm</keyword>
<protein>
    <submittedName>
        <fullName evidence="8">Phosphate-specific transport system accessory protein PhoU</fullName>
    </submittedName>
</protein>
<comment type="subcellular location">
    <subcellularLocation>
        <location evidence="1">Cytoplasm</location>
    </subcellularLocation>
</comment>
<proteinExistence type="inferred from homology"/>
<evidence type="ECO:0000256" key="5">
    <source>
        <dbReference type="ARBA" id="ARBA00022490"/>
    </source>
</evidence>
<feature type="domain" description="PhoU" evidence="7">
    <location>
        <begin position="121"/>
        <end position="206"/>
    </location>
</feature>
<dbReference type="InterPro" id="IPR028366">
    <property type="entry name" value="PhoU"/>
</dbReference>
<dbReference type="GO" id="GO:0006817">
    <property type="term" value="P:phosphate ion transport"/>
    <property type="evidence" value="ECO:0007669"/>
    <property type="project" value="UniProtKB-KW"/>
</dbReference>
<dbReference type="PIRSF" id="PIRSF003107">
    <property type="entry name" value="PhoU"/>
    <property type="match status" value="1"/>
</dbReference>
<dbReference type="PANTHER" id="PTHR42930">
    <property type="entry name" value="PHOSPHATE-SPECIFIC TRANSPORT SYSTEM ACCESSORY PROTEIN PHOU"/>
    <property type="match status" value="1"/>
</dbReference>
<dbReference type="GO" id="GO:0030643">
    <property type="term" value="P:intracellular phosphate ion homeostasis"/>
    <property type="evidence" value="ECO:0007669"/>
    <property type="project" value="InterPro"/>
</dbReference>
<dbReference type="FunFam" id="1.20.58.220:FF:000004">
    <property type="entry name" value="Phosphate-specific transport system accessory protein PhoU"/>
    <property type="match status" value="1"/>
</dbReference>
<dbReference type="PANTHER" id="PTHR42930:SF3">
    <property type="entry name" value="PHOSPHATE-SPECIFIC TRANSPORT SYSTEM ACCESSORY PROTEIN PHOU"/>
    <property type="match status" value="1"/>
</dbReference>
<keyword evidence="4" id="KW-0813">Transport</keyword>
<reference evidence="8" key="1">
    <citation type="submission" date="2019-08" db="EMBL/GenBank/DDBJ databases">
        <authorList>
            <person name="Kucharzyk K."/>
            <person name="Murdoch R.W."/>
            <person name="Higgins S."/>
            <person name="Loffler F."/>
        </authorList>
    </citation>
    <scope>NUCLEOTIDE SEQUENCE</scope>
</reference>
<dbReference type="AlphaFoldDB" id="A0A644TD91"/>
<keyword evidence="6" id="KW-0592">Phosphate transport</keyword>
<organism evidence="8">
    <name type="scientific">bioreactor metagenome</name>
    <dbReference type="NCBI Taxonomy" id="1076179"/>
    <lineage>
        <taxon>unclassified sequences</taxon>
        <taxon>metagenomes</taxon>
        <taxon>ecological metagenomes</taxon>
    </lineage>
</organism>
<feature type="domain" description="PhoU" evidence="7">
    <location>
        <begin position="19"/>
        <end position="105"/>
    </location>
</feature>
<evidence type="ECO:0000256" key="4">
    <source>
        <dbReference type="ARBA" id="ARBA00022448"/>
    </source>
</evidence>
<sequence length="219" mass="24545">MSTRTALQEELARLRYDILGMATRVEENLAKAMTALKNQDLNLAKEAKAGDKEVDRLQLAIEDAAAVLIATQQPVARDLRELVTIFKVTYNLERAGDYSVHLAKTAIKLAGEAPFRQIGRLDRMAGVGLRMIRGAVSAYQNWDVETARSTALLDDEIDHEHKALIEEILSLMKDHPELIKRASKLLTTSGYLERFGDHMTNVCEAVVYMVEGRHLELND</sequence>
<dbReference type="SUPFAM" id="SSF109755">
    <property type="entry name" value="PhoU-like"/>
    <property type="match status" value="1"/>
</dbReference>
<dbReference type="InterPro" id="IPR026022">
    <property type="entry name" value="PhoU_dom"/>
</dbReference>
<comment type="subunit">
    <text evidence="3">Homodimer.</text>
</comment>
<dbReference type="EMBL" id="VSSQ01000025">
    <property type="protein sequence ID" value="MPL64447.1"/>
    <property type="molecule type" value="Genomic_DNA"/>
</dbReference>
<comment type="similarity">
    <text evidence="2">Belongs to the PhoU family.</text>
</comment>